<evidence type="ECO:0008006" key="3">
    <source>
        <dbReference type="Google" id="ProtNLM"/>
    </source>
</evidence>
<dbReference type="InterPro" id="IPR003673">
    <property type="entry name" value="CoA-Trfase_fam_III"/>
</dbReference>
<dbReference type="Pfam" id="PF02515">
    <property type="entry name" value="CoA_transf_3"/>
    <property type="match status" value="1"/>
</dbReference>
<dbReference type="Gene3D" id="3.30.1540.10">
    <property type="entry name" value="formyl-coa transferase, domain 3"/>
    <property type="match status" value="1"/>
</dbReference>
<evidence type="ECO:0000256" key="1">
    <source>
        <dbReference type="ARBA" id="ARBA00022679"/>
    </source>
</evidence>
<dbReference type="EMBL" id="LAZR01034527">
    <property type="protein sequence ID" value="KKL45061.1"/>
    <property type="molecule type" value="Genomic_DNA"/>
</dbReference>
<evidence type="ECO:0000313" key="2">
    <source>
        <dbReference type="EMBL" id="KKL45061.1"/>
    </source>
</evidence>
<protein>
    <recommendedName>
        <fullName evidence="3">CoA transferase</fullName>
    </recommendedName>
</protein>
<feature type="non-terminal residue" evidence="2">
    <location>
        <position position="1"/>
    </location>
</feature>
<comment type="caution">
    <text evidence="2">The sequence shown here is derived from an EMBL/GenBank/DDBJ whole genome shotgun (WGS) entry which is preliminary data.</text>
</comment>
<proteinExistence type="predicted"/>
<dbReference type="Gene3D" id="3.40.50.10540">
    <property type="entry name" value="Crotonobetainyl-coa:carnitine coa-transferase, domain 1"/>
    <property type="match status" value="1"/>
</dbReference>
<accession>A0A0F9CUB9</accession>
<reference evidence="2" key="1">
    <citation type="journal article" date="2015" name="Nature">
        <title>Complex archaea that bridge the gap between prokaryotes and eukaryotes.</title>
        <authorList>
            <person name="Spang A."/>
            <person name="Saw J.H."/>
            <person name="Jorgensen S.L."/>
            <person name="Zaremba-Niedzwiedzka K."/>
            <person name="Martijn J."/>
            <person name="Lind A.E."/>
            <person name="van Eijk R."/>
            <person name="Schleper C."/>
            <person name="Guy L."/>
            <person name="Ettema T.J."/>
        </authorList>
    </citation>
    <scope>NUCLEOTIDE SEQUENCE</scope>
</reference>
<dbReference type="PANTHER" id="PTHR48207:SF3">
    <property type="entry name" value="SUCCINATE--HYDROXYMETHYLGLUTARATE COA-TRANSFERASE"/>
    <property type="match status" value="1"/>
</dbReference>
<dbReference type="InterPro" id="IPR044855">
    <property type="entry name" value="CoA-Trfase_III_dom3_sf"/>
</dbReference>
<dbReference type="InterPro" id="IPR023606">
    <property type="entry name" value="CoA-Trfase_III_dom_1_sf"/>
</dbReference>
<gene>
    <name evidence="2" type="ORF">LCGC14_2359460</name>
</gene>
<dbReference type="PANTHER" id="PTHR48207">
    <property type="entry name" value="SUCCINATE--HYDROXYMETHYLGLUTARATE COA-TRANSFERASE"/>
    <property type="match status" value="1"/>
</dbReference>
<dbReference type="GO" id="GO:0008410">
    <property type="term" value="F:CoA-transferase activity"/>
    <property type="evidence" value="ECO:0007669"/>
    <property type="project" value="TreeGrafter"/>
</dbReference>
<name>A0A0F9CUB9_9ZZZZ</name>
<dbReference type="SUPFAM" id="SSF89796">
    <property type="entry name" value="CoA-transferase family III (CaiB/BaiF)"/>
    <property type="match status" value="1"/>
</dbReference>
<organism evidence="2">
    <name type="scientific">marine sediment metagenome</name>
    <dbReference type="NCBI Taxonomy" id="412755"/>
    <lineage>
        <taxon>unclassified sequences</taxon>
        <taxon>metagenomes</taxon>
        <taxon>ecological metagenomes</taxon>
    </lineage>
</organism>
<dbReference type="AlphaFoldDB" id="A0A0F9CUB9"/>
<keyword evidence="1" id="KW-0808">Transferase</keyword>
<dbReference type="InterPro" id="IPR050483">
    <property type="entry name" value="CoA-transferase_III_domain"/>
</dbReference>
<sequence length="301" mass="34520">FYPGDLEKLGLGFEVLKKINPALILVSITGFGQEGPRKGFKSSDLVASAFGCQMYVTGRSTAKPLKLYGQQPSLIASLFGATGILLALRKRRRSGKGEHIDISIQEAVTASLEHVMVRFFHENIIPARQGNLHWNHLFHIFPCKDGFIQITLFEGWETLVEWMDSEGMAENLKNEKWRDEQYRRKHIDHIIKVFGKWTKTHTKNELFELGQLMRFSWAPVQTPEQITACPQLEAREFFVNIEHPEEGDILKYPWFPYKFRAPITTPYKRAPRIGEDNVQIYNKELGVSKNKLNMLSASGVI</sequence>